<sequence length="207" mass="22974">MCDYFRFDKDWTNQFDMDMDIEMDGADQKTPKIDSSLNTPVIASAPNATVRRRVKFSEMSPDQIAFTENRDVRRVPSWSDLTAVDASSVSPVPLYIECRCGERKRNAAVLTSERACVVMDGKGAWMLLGLRQARLRRALWAVSCALLCFATTTARMATTCAAVYDRAAISGPVRSVEFRGVRAAGRLSLCSVVFSGAQRPCAYERAH</sequence>
<dbReference type="AlphaFoldDB" id="A0A914V3K9"/>
<proteinExistence type="predicted"/>
<dbReference type="Proteomes" id="UP000887566">
    <property type="component" value="Unplaced"/>
</dbReference>
<name>A0A914V3K9_9BILA</name>
<protein>
    <submittedName>
        <fullName evidence="2">Uncharacterized protein</fullName>
    </submittedName>
</protein>
<dbReference type="WBParaSite" id="PSAMB.scaffold1431size31607.g13107.t1">
    <property type="protein sequence ID" value="PSAMB.scaffold1431size31607.g13107.t1"/>
    <property type="gene ID" value="PSAMB.scaffold1431size31607.g13107"/>
</dbReference>
<accession>A0A914V3K9</accession>
<evidence type="ECO:0000313" key="2">
    <source>
        <dbReference type="WBParaSite" id="PSAMB.scaffold1431size31607.g13107.t1"/>
    </source>
</evidence>
<reference evidence="2" key="1">
    <citation type="submission" date="2022-11" db="UniProtKB">
        <authorList>
            <consortium name="WormBaseParasite"/>
        </authorList>
    </citation>
    <scope>IDENTIFICATION</scope>
</reference>
<keyword evidence="1" id="KW-1185">Reference proteome</keyword>
<evidence type="ECO:0000313" key="1">
    <source>
        <dbReference type="Proteomes" id="UP000887566"/>
    </source>
</evidence>
<organism evidence="1 2">
    <name type="scientific">Plectus sambesii</name>
    <dbReference type="NCBI Taxonomy" id="2011161"/>
    <lineage>
        <taxon>Eukaryota</taxon>
        <taxon>Metazoa</taxon>
        <taxon>Ecdysozoa</taxon>
        <taxon>Nematoda</taxon>
        <taxon>Chromadorea</taxon>
        <taxon>Plectida</taxon>
        <taxon>Plectina</taxon>
        <taxon>Plectoidea</taxon>
        <taxon>Plectidae</taxon>
        <taxon>Plectus</taxon>
    </lineage>
</organism>